<comment type="caution">
    <text evidence="17">The sequence shown here is derived from an EMBL/GenBank/DDBJ whole genome shotgun (WGS) entry which is preliminary data.</text>
</comment>
<dbReference type="FunFam" id="1.50.40.10:FF:000016">
    <property type="entry name" value="Solute carrier family 25 member 23"/>
    <property type="match status" value="1"/>
</dbReference>
<comment type="similarity">
    <text evidence="3">Belongs to the mitochondrial carrier (TC 2.A.29) family.</text>
</comment>
<feature type="transmembrane region" description="Helical" evidence="15">
    <location>
        <begin position="513"/>
        <end position="533"/>
    </location>
</feature>
<dbReference type="InterPro" id="IPR002048">
    <property type="entry name" value="EF_hand_dom"/>
</dbReference>
<protein>
    <recommendedName>
        <fullName evidence="4">Mitochondrial thiamine pyrophosphate carrier 1</fullName>
    </recommendedName>
</protein>
<evidence type="ECO:0000313" key="18">
    <source>
        <dbReference type="Proteomes" id="UP000750711"/>
    </source>
</evidence>
<keyword evidence="9" id="KW-0999">Mitochondrion inner membrane</keyword>
<evidence type="ECO:0000256" key="14">
    <source>
        <dbReference type="PROSITE-ProRule" id="PRU00282"/>
    </source>
</evidence>
<dbReference type="InterPro" id="IPR002067">
    <property type="entry name" value="MCP"/>
</dbReference>
<dbReference type="Pfam" id="PF13499">
    <property type="entry name" value="EF-hand_7"/>
    <property type="match status" value="2"/>
</dbReference>
<evidence type="ECO:0000256" key="7">
    <source>
        <dbReference type="ARBA" id="ARBA00022723"/>
    </source>
</evidence>
<dbReference type="PRINTS" id="PR00926">
    <property type="entry name" value="MITOCARRIER"/>
</dbReference>
<dbReference type="InterPro" id="IPR011992">
    <property type="entry name" value="EF-hand-dom_pair"/>
</dbReference>
<evidence type="ECO:0000256" key="3">
    <source>
        <dbReference type="ARBA" id="ARBA00006375"/>
    </source>
</evidence>
<evidence type="ECO:0000256" key="10">
    <source>
        <dbReference type="ARBA" id="ARBA00022837"/>
    </source>
</evidence>
<dbReference type="InterPro" id="IPR018247">
    <property type="entry name" value="EF_Hand_1_Ca_BS"/>
</dbReference>
<keyword evidence="10" id="KW-0106">Calcium</keyword>
<dbReference type="Proteomes" id="UP000750711">
    <property type="component" value="Unassembled WGS sequence"/>
</dbReference>
<evidence type="ECO:0000256" key="2">
    <source>
        <dbReference type="ARBA" id="ARBA00004448"/>
    </source>
</evidence>
<evidence type="ECO:0000256" key="9">
    <source>
        <dbReference type="ARBA" id="ARBA00022792"/>
    </source>
</evidence>
<evidence type="ECO:0000256" key="12">
    <source>
        <dbReference type="ARBA" id="ARBA00023128"/>
    </source>
</evidence>
<dbReference type="GO" id="GO:0005743">
    <property type="term" value="C:mitochondrial inner membrane"/>
    <property type="evidence" value="ECO:0007669"/>
    <property type="project" value="UniProtKB-SubCell"/>
</dbReference>
<dbReference type="SUPFAM" id="SSF47473">
    <property type="entry name" value="EF-hand"/>
    <property type="match status" value="1"/>
</dbReference>
<evidence type="ECO:0000259" key="16">
    <source>
        <dbReference type="PROSITE" id="PS50222"/>
    </source>
</evidence>
<keyword evidence="6 14" id="KW-0812">Transmembrane</keyword>
<comment type="function">
    <text evidence="1">Mitochondrial transporter that mediates uptake of thiamine pyrophosphate (ThPP) into mitochondria.</text>
</comment>
<feature type="repeat" description="Solcar" evidence="14">
    <location>
        <begin position="403"/>
        <end position="492"/>
    </location>
</feature>
<dbReference type="InterPro" id="IPR023395">
    <property type="entry name" value="MCP_dom_sf"/>
</dbReference>
<reference evidence="17" key="1">
    <citation type="submission" date="2021-03" db="EMBL/GenBank/DDBJ databases">
        <title>Comparative genomics and phylogenomic investigation of the class Geoglossomycetes provide insights into ecological specialization and systematics.</title>
        <authorList>
            <person name="Melie T."/>
            <person name="Pirro S."/>
            <person name="Miller A.N."/>
            <person name="Quandt A."/>
        </authorList>
    </citation>
    <scope>NUCLEOTIDE SEQUENCE</scope>
    <source>
        <strain evidence="17">CAQ_001_2017</strain>
    </source>
</reference>
<accession>A0A9P8IK11</accession>
<evidence type="ECO:0000256" key="1">
    <source>
        <dbReference type="ARBA" id="ARBA00002238"/>
    </source>
</evidence>
<feature type="domain" description="EF-hand" evidence="16">
    <location>
        <begin position="113"/>
        <end position="148"/>
    </location>
</feature>
<evidence type="ECO:0000256" key="11">
    <source>
        <dbReference type="ARBA" id="ARBA00022989"/>
    </source>
</evidence>
<dbReference type="InterPro" id="IPR018108">
    <property type="entry name" value="MCP_transmembrane"/>
</dbReference>
<dbReference type="CDD" id="cd00051">
    <property type="entry name" value="EFh"/>
    <property type="match status" value="1"/>
</dbReference>
<dbReference type="EMBL" id="JAGHQM010001530">
    <property type="protein sequence ID" value="KAH0553250.1"/>
    <property type="molecule type" value="Genomic_DNA"/>
</dbReference>
<proteinExistence type="inferred from homology"/>
<feature type="domain" description="EF-hand" evidence="16">
    <location>
        <begin position="77"/>
        <end position="112"/>
    </location>
</feature>
<comment type="subcellular location">
    <subcellularLocation>
        <location evidence="2">Mitochondrion inner membrane</location>
        <topology evidence="2">Multi-pass membrane protein</topology>
    </subcellularLocation>
</comment>
<dbReference type="Gene3D" id="1.50.40.10">
    <property type="entry name" value="Mitochondrial carrier domain"/>
    <property type="match status" value="1"/>
</dbReference>
<evidence type="ECO:0000256" key="8">
    <source>
        <dbReference type="ARBA" id="ARBA00022737"/>
    </source>
</evidence>
<dbReference type="Gene3D" id="1.10.238.10">
    <property type="entry name" value="EF-hand"/>
    <property type="match status" value="2"/>
</dbReference>
<feature type="domain" description="EF-hand" evidence="16">
    <location>
        <begin position="8"/>
        <end position="43"/>
    </location>
</feature>
<feature type="domain" description="EF-hand" evidence="16">
    <location>
        <begin position="46"/>
        <end position="76"/>
    </location>
</feature>
<evidence type="ECO:0000256" key="15">
    <source>
        <dbReference type="SAM" id="Phobius"/>
    </source>
</evidence>
<dbReference type="PROSITE" id="PS50222">
    <property type="entry name" value="EF_HAND_2"/>
    <property type="match status" value="4"/>
</dbReference>
<keyword evidence="7" id="KW-0479">Metal-binding</keyword>
<evidence type="ECO:0000313" key="17">
    <source>
        <dbReference type="EMBL" id="KAH0553250.1"/>
    </source>
</evidence>
<dbReference type="PROSITE" id="PS50920">
    <property type="entry name" value="SOLCAR"/>
    <property type="match status" value="3"/>
</dbReference>
<gene>
    <name evidence="17" type="ORF">GP486_006594</name>
</gene>
<dbReference type="GO" id="GO:0055085">
    <property type="term" value="P:transmembrane transport"/>
    <property type="evidence" value="ECO:0007669"/>
    <property type="project" value="InterPro"/>
</dbReference>
<evidence type="ECO:0000256" key="4">
    <source>
        <dbReference type="ARBA" id="ARBA00021935"/>
    </source>
</evidence>
<dbReference type="GO" id="GO:0005509">
    <property type="term" value="F:calcium ion binding"/>
    <property type="evidence" value="ECO:0007669"/>
    <property type="project" value="InterPro"/>
</dbReference>
<keyword evidence="12" id="KW-0496">Mitochondrion</keyword>
<evidence type="ECO:0000256" key="6">
    <source>
        <dbReference type="ARBA" id="ARBA00022692"/>
    </source>
</evidence>
<dbReference type="PROSITE" id="PS00018">
    <property type="entry name" value="EF_HAND_1"/>
    <property type="match status" value="2"/>
</dbReference>
<keyword evidence="11 15" id="KW-1133">Transmembrane helix</keyword>
<keyword evidence="13 14" id="KW-0472">Membrane</keyword>
<dbReference type="PANTHER" id="PTHR24089">
    <property type="entry name" value="SOLUTE CARRIER FAMILY 25"/>
    <property type="match status" value="1"/>
</dbReference>
<dbReference type="AlphaFoldDB" id="A0A9P8IK11"/>
<evidence type="ECO:0000256" key="13">
    <source>
        <dbReference type="ARBA" id="ARBA00023136"/>
    </source>
</evidence>
<name>A0A9P8IK11_9PEZI</name>
<feature type="repeat" description="Solcar" evidence="14">
    <location>
        <begin position="284"/>
        <end position="390"/>
    </location>
</feature>
<dbReference type="SUPFAM" id="SSF103506">
    <property type="entry name" value="Mitochondrial carrier"/>
    <property type="match status" value="1"/>
</dbReference>
<dbReference type="SMART" id="SM00054">
    <property type="entry name" value="EFh"/>
    <property type="match status" value="4"/>
</dbReference>
<feature type="repeat" description="Solcar" evidence="14">
    <location>
        <begin position="510"/>
        <end position="599"/>
    </location>
</feature>
<sequence>MKSESQKSPDSRVERLWQILDTHKEGELDLNALKKGLKKLDHPLKNADALLKDILEAVDTNGDGRIQYEEFRTFVEATEKELRVLFNSIDRDHNGKLDKDELRTAFAKAGLVVSNSKLDLFFEEVDTNHDGVISFDEWRYVAAYNRGSVGTKGLPAWLIQPLSDFLLFIPQHTPGLKAVLSYFSSTVTVNPEGDVHISDEKAEGLGTPIDFPSTFLGAVASIYAPHNPYQVPKRAFVPLCREAAGSIPAAPTSLPWPAEPPQAELVTDISLIIDDSAETVDIALTALQSGYFLAGGIAGAVSRTATAPFDRLRVYLIAQTSVSKGVIEATKQGEAVQAVRVAGHPLIDGLKAIWRAGGVRSLFAGNGLNVIKVMPESAIRFGSYEAANRVFAKFEGHDDPKQIKNISKYIAGGVGGVISQFSVYPIDTLKFRMQCSTVEGGLQGNKLIIDTARSMWTTGGVRAYYRGLPMGLLGIFPYSAIDLGTFEYLKRKIAVRNAKRRGCHEEDAAPGSFLTAGIGAIGGALGASIMYPLNLLRTRLQTQGTVLHPPRYTGIWDVTEKTLRQEGFRGLFKGLTPSLLKVVPSVSISYVAYENSKKILGLR</sequence>
<organism evidence="17 18">
    <name type="scientific">Trichoglossum hirsutum</name>
    <dbReference type="NCBI Taxonomy" id="265104"/>
    <lineage>
        <taxon>Eukaryota</taxon>
        <taxon>Fungi</taxon>
        <taxon>Dikarya</taxon>
        <taxon>Ascomycota</taxon>
        <taxon>Pezizomycotina</taxon>
        <taxon>Geoglossomycetes</taxon>
        <taxon>Geoglossales</taxon>
        <taxon>Geoglossaceae</taxon>
        <taxon>Trichoglossum</taxon>
    </lineage>
</organism>
<keyword evidence="18" id="KW-1185">Reference proteome</keyword>
<dbReference type="Pfam" id="PF00153">
    <property type="entry name" value="Mito_carr"/>
    <property type="match status" value="3"/>
</dbReference>
<keyword evidence="8" id="KW-0677">Repeat</keyword>
<evidence type="ECO:0000256" key="5">
    <source>
        <dbReference type="ARBA" id="ARBA00022448"/>
    </source>
</evidence>
<keyword evidence="5" id="KW-0813">Transport</keyword>